<dbReference type="InterPro" id="IPR005226">
    <property type="entry name" value="UPF0014_fam"/>
</dbReference>
<feature type="transmembrane region" description="Helical" evidence="6">
    <location>
        <begin position="202"/>
        <end position="224"/>
    </location>
</feature>
<proteinExistence type="inferred from homology"/>
<evidence type="ECO:0000256" key="1">
    <source>
        <dbReference type="ARBA" id="ARBA00004141"/>
    </source>
</evidence>
<evidence type="ECO:0000313" key="7">
    <source>
        <dbReference type="EMBL" id="QDS87070.1"/>
    </source>
</evidence>
<evidence type="ECO:0000256" key="6">
    <source>
        <dbReference type="SAM" id="Phobius"/>
    </source>
</evidence>
<comment type="similarity">
    <text evidence="2">Belongs to the UPF0014 family.</text>
</comment>
<keyword evidence="3 6" id="KW-0812">Transmembrane</keyword>
<dbReference type="OrthoDB" id="9791807at2"/>
<dbReference type="KEGG" id="ruv:EC9_12460"/>
<keyword evidence="8" id="KW-1185">Reference proteome</keyword>
<dbReference type="EMBL" id="CP036261">
    <property type="protein sequence ID" value="QDS87070.1"/>
    <property type="molecule type" value="Genomic_DNA"/>
</dbReference>
<evidence type="ECO:0000313" key="8">
    <source>
        <dbReference type="Proteomes" id="UP000319557"/>
    </source>
</evidence>
<protein>
    <recommendedName>
        <fullName evidence="9">Iron export permease protein FetB</fullName>
    </recommendedName>
</protein>
<evidence type="ECO:0008006" key="9">
    <source>
        <dbReference type="Google" id="ProtNLM"/>
    </source>
</evidence>
<dbReference type="PANTHER" id="PTHR30028:SF0">
    <property type="entry name" value="PROTEIN ALUMINUM SENSITIVE 3"/>
    <property type="match status" value="1"/>
</dbReference>
<name>A0A517LWT9_9BACT</name>
<sequence length="279" mass="30280">MSNLPFDFPLAATTAYIDLAWWQVAIAASLILINAAVSLALRLDLGKRFLVASVRLTLQLILVGYVLQWIFTVNQPAAVLAIVALMTTIAGLSAVGRSELRYPGIYVTSLISVWASSWIVAAIAVVWVVQPDPWWRPQYLIPLVGMILGNALTGISLGLDRFLSELSRGRAVIDGALCLGATRWEAVRPTVRSAMRTGMIPIMNAMTVAGIVSLPGMMTGQLLSGVDPMSAVKYQIVIMFLIAATVAIGTLGSIMISYRRLTNDQHAIRWDRIEKNGKS</sequence>
<keyword evidence="4 6" id="KW-1133">Transmembrane helix</keyword>
<evidence type="ECO:0000256" key="2">
    <source>
        <dbReference type="ARBA" id="ARBA00005268"/>
    </source>
</evidence>
<evidence type="ECO:0000256" key="5">
    <source>
        <dbReference type="ARBA" id="ARBA00023136"/>
    </source>
</evidence>
<reference evidence="7 8" key="1">
    <citation type="submission" date="2019-02" db="EMBL/GenBank/DDBJ databases">
        <title>Deep-cultivation of Planctomycetes and their phenomic and genomic characterization uncovers novel biology.</title>
        <authorList>
            <person name="Wiegand S."/>
            <person name="Jogler M."/>
            <person name="Boedeker C."/>
            <person name="Pinto D."/>
            <person name="Vollmers J."/>
            <person name="Rivas-Marin E."/>
            <person name="Kohn T."/>
            <person name="Peeters S.H."/>
            <person name="Heuer A."/>
            <person name="Rast P."/>
            <person name="Oberbeckmann S."/>
            <person name="Bunk B."/>
            <person name="Jeske O."/>
            <person name="Meyerdierks A."/>
            <person name="Storesund J.E."/>
            <person name="Kallscheuer N."/>
            <person name="Luecker S."/>
            <person name="Lage O.M."/>
            <person name="Pohl T."/>
            <person name="Merkel B.J."/>
            <person name="Hornburger P."/>
            <person name="Mueller R.-W."/>
            <person name="Bruemmer F."/>
            <person name="Labrenz M."/>
            <person name="Spormann A.M."/>
            <person name="Op den Camp H."/>
            <person name="Overmann J."/>
            <person name="Amann R."/>
            <person name="Jetten M.S.M."/>
            <person name="Mascher T."/>
            <person name="Medema M.H."/>
            <person name="Devos D.P."/>
            <person name="Kaster A.-K."/>
            <person name="Ovreas L."/>
            <person name="Rohde M."/>
            <person name="Galperin M.Y."/>
            <person name="Jogler C."/>
        </authorList>
    </citation>
    <scope>NUCLEOTIDE SEQUENCE [LARGE SCALE GENOMIC DNA]</scope>
    <source>
        <strain evidence="7 8">EC9</strain>
    </source>
</reference>
<gene>
    <name evidence="7" type="ORF">EC9_12460</name>
</gene>
<feature type="transmembrane region" description="Helical" evidence="6">
    <location>
        <begin position="53"/>
        <end position="71"/>
    </location>
</feature>
<dbReference type="RefSeq" id="WP_145343215.1">
    <property type="nucleotide sequence ID" value="NZ_CP036261.1"/>
</dbReference>
<feature type="transmembrane region" description="Helical" evidence="6">
    <location>
        <begin position="20"/>
        <end position="41"/>
    </location>
</feature>
<organism evidence="7 8">
    <name type="scientific">Rosistilla ulvae</name>
    <dbReference type="NCBI Taxonomy" id="1930277"/>
    <lineage>
        <taxon>Bacteria</taxon>
        <taxon>Pseudomonadati</taxon>
        <taxon>Planctomycetota</taxon>
        <taxon>Planctomycetia</taxon>
        <taxon>Pirellulales</taxon>
        <taxon>Pirellulaceae</taxon>
        <taxon>Rosistilla</taxon>
    </lineage>
</organism>
<dbReference type="PANTHER" id="PTHR30028">
    <property type="entry name" value="UPF0014 INNER MEMBRANE PROTEIN YBBM-RELATED"/>
    <property type="match status" value="1"/>
</dbReference>
<dbReference type="Pfam" id="PF03649">
    <property type="entry name" value="UPF0014"/>
    <property type="match status" value="1"/>
</dbReference>
<accession>A0A517LWT9</accession>
<feature type="transmembrane region" description="Helical" evidence="6">
    <location>
        <begin position="107"/>
        <end position="127"/>
    </location>
</feature>
<comment type="subcellular location">
    <subcellularLocation>
        <location evidence="1">Membrane</location>
        <topology evidence="1">Multi-pass membrane protein</topology>
    </subcellularLocation>
</comment>
<dbReference type="GO" id="GO:0005886">
    <property type="term" value="C:plasma membrane"/>
    <property type="evidence" value="ECO:0007669"/>
    <property type="project" value="TreeGrafter"/>
</dbReference>
<keyword evidence="5 6" id="KW-0472">Membrane</keyword>
<dbReference type="AlphaFoldDB" id="A0A517LWT9"/>
<evidence type="ECO:0000256" key="4">
    <source>
        <dbReference type="ARBA" id="ARBA00022989"/>
    </source>
</evidence>
<feature type="transmembrane region" description="Helical" evidence="6">
    <location>
        <begin position="139"/>
        <end position="159"/>
    </location>
</feature>
<feature type="transmembrane region" description="Helical" evidence="6">
    <location>
        <begin position="236"/>
        <end position="258"/>
    </location>
</feature>
<feature type="transmembrane region" description="Helical" evidence="6">
    <location>
        <begin position="77"/>
        <end position="95"/>
    </location>
</feature>
<dbReference type="Proteomes" id="UP000319557">
    <property type="component" value="Chromosome"/>
</dbReference>
<evidence type="ECO:0000256" key="3">
    <source>
        <dbReference type="ARBA" id="ARBA00022692"/>
    </source>
</evidence>